<dbReference type="GO" id="GO:0007018">
    <property type="term" value="P:microtubule-based movement"/>
    <property type="evidence" value="ECO:0007669"/>
    <property type="project" value="InterPro"/>
</dbReference>
<dbReference type="FunFam" id="3.40.850.10:FF:000021">
    <property type="entry name" value="kinesin-like protein KIF16B isoform X1"/>
    <property type="match status" value="1"/>
</dbReference>
<evidence type="ECO:0000256" key="5">
    <source>
        <dbReference type="ARBA" id="ARBA00022840"/>
    </source>
</evidence>
<evidence type="ECO:0000256" key="2">
    <source>
        <dbReference type="ARBA" id="ARBA00022490"/>
    </source>
</evidence>
<feature type="compositionally biased region" description="Basic and acidic residues" evidence="10">
    <location>
        <begin position="752"/>
        <end position="763"/>
    </location>
</feature>
<dbReference type="InParanoid" id="A0A6J2R6H9"/>
<dbReference type="Proteomes" id="UP000504630">
    <property type="component" value="Chromosome 15"/>
</dbReference>
<dbReference type="InterPro" id="IPR008984">
    <property type="entry name" value="SMAD_FHA_dom_sf"/>
</dbReference>
<dbReference type="FunFam" id="2.60.200.20:FF:000005">
    <property type="entry name" value="Kinesin family member 16B"/>
    <property type="match status" value="1"/>
</dbReference>
<comment type="subcellular location">
    <subcellularLocation>
        <location evidence="1">Cytoplasm</location>
        <location evidence="1">Cytoskeleton</location>
    </subcellularLocation>
</comment>
<comment type="similarity">
    <text evidence="9">Belongs to the TRAFAC class myosin-kinesin ATPase superfamily. Kinesin family.</text>
</comment>
<feature type="binding site" evidence="9">
    <location>
        <begin position="107"/>
        <end position="114"/>
    </location>
    <ligand>
        <name>ATP</name>
        <dbReference type="ChEBI" id="CHEBI:30616"/>
    </ligand>
</feature>
<feature type="region of interest" description="Disordered" evidence="10">
    <location>
        <begin position="747"/>
        <end position="817"/>
    </location>
</feature>
<evidence type="ECO:0000256" key="8">
    <source>
        <dbReference type="ARBA" id="ARBA00023212"/>
    </source>
</evidence>
<dbReference type="PROSITE" id="PS50067">
    <property type="entry name" value="KINESIN_MOTOR_2"/>
    <property type="match status" value="1"/>
</dbReference>
<feature type="compositionally biased region" description="Polar residues" evidence="10">
    <location>
        <begin position="694"/>
        <end position="713"/>
    </location>
</feature>
<keyword evidence="12" id="KW-1185">Reference proteome</keyword>
<keyword evidence="3" id="KW-0597">Phosphoprotein</keyword>
<sequence>MCSVGFRLIMSSMRVAVRVRPLNKREKQLSSKVIIHMKENSTSIHKPSIRGDELKDREKTFSYDFSYDSTDPERPTFISQERIFHDLGSDVMKAAFDGFNACLFSYGQTGSGKSYTMMGHAVRPSLTFLSTATKEDKGLIPRICEGLFCEISRRGKSDAVSFCTEVSYLEIYNDCVQDLLKKRTTPIYGGLRVREHPRDGPYVENLSKHLVNNHSDMEDLIMLGNTNRTTASTGMNDLSSRSHAIFTIMFTQAWFDAELPRETLSKIHLVDLAGSERAEATRNTGTRLKEGANINRSLVTLGSVISALADLRVGGQSTKKKIFIPYRDSVLTWLLKDSLGGNSVTTMIAIFLFFMFYLTTAHQPVCFPPWWPLVAAVSPADVNYMETLSTLRYASRAKNIVNSPTVNEDGSVKVIRELQAEVSRLRRLLEEANQVSHGESSSSLKVEEELHQNEARVLALTKEWTSKWGETRCILQEETVALRKQGSGVILDCHLPHLIGIDEDMFSPAVVLYYLKEGRTLIGSDEASCSQDIVLHGPGLLSEHCVLENSAGTVTLIPQDGALCSVNGTVVTDPCQLTQGAVTQLGRGTILRFNHPTEAAQLREKRQSGLPSAFNLTLTDMSNSTENLSKVKLQNQGRIEKKLNQQEVEWQQVQENLNRRNQDIKRLSKENSRAPHQQRAEKKTTGAEKEETGNGQMDEQSAETAESTVPSSCLASSTIEKLMVTVIPEIYPVHHISFDLDGDSLQGGISTRDGHEQERDSCHKSGPGLMSEWPRRKAQSGAGVASSKSDEVWSGDASLQQTSVLGPGDGCGTKPEGNANKIKGVVADCYKERPDSGGSSLSSMSHLQSSRGTISMSVLPQTSAHLQLDIKPLSSRAACCPPEETTFEGQFGCGEMDESGGLEEILAVCETETAAAIVQRSGLGSFVYRVSLFAQDAGRLLWSSPTVLQQVREKGLQHVGARWSSHVVSLVRESNVLSAVKDSKVFSLVRDSHIFSLVKALPLIQHIQMDITQHLQPEEAFQMIQGCINPDTAQTFDNAEELQNDIPLIPEDILTRNKSIEDLQLPEEQDMSEIDVKQGYTLITGLLPVKHISQPEVTHAPEDKDQALENSRTVHNKNNVNMFCQTVISTSLRTSQKILALYWLNVAKCSQPEPRPALLILAETGLFTMTSDSGRLVLFHHLPLLQLKEVQIGLAGHSLRLMGTTEESILGVYTHSQQLTKKLCSAILGVICPRDNRVSRHPLLHGDLMKLSLDWQACVPDLLLDAGLKVCCQFQKSLADLVYFLYCNMDDETVTLGDVQILLYTGVGVSISPSTLTEPLAQLLLTDTHLGLVQEDAVFYPTLRTVTIVPRRPQFNDLTLRQRSDVRCVLVHDEDEHGAVSLDVILANVRGRGHPESVTKAATPSAQASNSSPHAEVWKLTFSCSSEAAFLIKHLSNV</sequence>
<evidence type="ECO:0000256" key="10">
    <source>
        <dbReference type="SAM" id="MobiDB-lite"/>
    </source>
</evidence>
<keyword evidence="7 9" id="KW-0505">Motor protein</keyword>
<dbReference type="GO" id="GO:0003777">
    <property type="term" value="F:microtubule motor activity"/>
    <property type="evidence" value="ECO:0007669"/>
    <property type="project" value="InterPro"/>
</dbReference>
<dbReference type="PANTHER" id="PTHR47117:SF8">
    <property type="entry name" value="KINESIN FAMILY MEMBER 16B"/>
    <property type="match status" value="1"/>
</dbReference>
<evidence type="ECO:0000256" key="6">
    <source>
        <dbReference type="ARBA" id="ARBA00023054"/>
    </source>
</evidence>
<evidence type="ECO:0000259" key="11">
    <source>
        <dbReference type="PROSITE" id="PS50067"/>
    </source>
</evidence>
<dbReference type="KEGG" id="cgob:115019657"/>
<dbReference type="Pfam" id="PF00225">
    <property type="entry name" value="Kinesin"/>
    <property type="match status" value="1"/>
</dbReference>
<feature type="region of interest" description="Disordered" evidence="10">
    <location>
        <begin position="659"/>
        <end position="713"/>
    </location>
</feature>
<dbReference type="SUPFAM" id="SSF52540">
    <property type="entry name" value="P-loop containing nucleoside triphosphate hydrolases"/>
    <property type="match status" value="1"/>
</dbReference>
<name>A0A6J2R6H9_COTGO</name>
<dbReference type="InterPro" id="IPR000253">
    <property type="entry name" value="FHA_dom"/>
</dbReference>
<keyword evidence="5 9" id="KW-0067">ATP-binding</keyword>
<dbReference type="SMART" id="SM00129">
    <property type="entry name" value="KISc"/>
    <property type="match status" value="1"/>
</dbReference>
<evidence type="ECO:0000313" key="12">
    <source>
        <dbReference type="Proteomes" id="UP000504630"/>
    </source>
</evidence>
<dbReference type="GO" id="GO:0005856">
    <property type="term" value="C:cytoskeleton"/>
    <property type="evidence" value="ECO:0007669"/>
    <property type="project" value="UniProtKB-SubCell"/>
</dbReference>
<dbReference type="PROSITE" id="PS00411">
    <property type="entry name" value="KINESIN_MOTOR_1"/>
    <property type="match status" value="1"/>
</dbReference>
<keyword evidence="8" id="KW-0206">Cytoskeleton</keyword>
<dbReference type="InterPro" id="IPR027417">
    <property type="entry name" value="P-loop_NTPase"/>
</dbReference>
<feature type="compositionally biased region" description="Basic and acidic residues" evidence="10">
    <location>
        <begin position="659"/>
        <end position="692"/>
    </location>
</feature>
<dbReference type="PRINTS" id="PR00380">
    <property type="entry name" value="KINESINHEAVY"/>
</dbReference>
<dbReference type="InterPro" id="IPR019821">
    <property type="entry name" value="Kinesin_motor_CS"/>
</dbReference>
<dbReference type="Pfam" id="PF00498">
    <property type="entry name" value="FHA"/>
    <property type="match status" value="1"/>
</dbReference>
<feature type="domain" description="Kinesin motor" evidence="11">
    <location>
        <begin position="12"/>
        <end position="400"/>
    </location>
</feature>
<dbReference type="GO" id="GO:0005737">
    <property type="term" value="C:cytoplasm"/>
    <property type="evidence" value="ECO:0007669"/>
    <property type="project" value="UniProtKB-ARBA"/>
</dbReference>
<gene>
    <name evidence="13" type="primary">kif16bb</name>
</gene>
<dbReference type="Gene3D" id="2.60.200.20">
    <property type="match status" value="1"/>
</dbReference>
<evidence type="ECO:0000256" key="1">
    <source>
        <dbReference type="ARBA" id="ARBA00004245"/>
    </source>
</evidence>
<dbReference type="RefSeq" id="XP_029304975.1">
    <property type="nucleotide sequence ID" value="XM_029449115.1"/>
</dbReference>
<accession>A0A6J2R6H9</accession>
<keyword evidence="6" id="KW-0175">Coiled coil</keyword>
<dbReference type="GO" id="GO:0008017">
    <property type="term" value="F:microtubule binding"/>
    <property type="evidence" value="ECO:0007669"/>
    <property type="project" value="InterPro"/>
</dbReference>
<evidence type="ECO:0000256" key="4">
    <source>
        <dbReference type="ARBA" id="ARBA00022741"/>
    </source>
</evidence>
<reference evidence="13" key="1">
    <citation type="submission" date="2025-08" db="UniProtKB">
        <authorList>
            <consortium name="RefSeq"/>
        </authorList>
    </citation>
    <scope>IDENTIFICATION</scope>
</reference>
<evidence type="ECO:0000256" key="3">
    <source>
        <dbReference type="ARBA" id="ARBA00022553"/>
    </source>
</evidence>
<evidence type="ECO:0000256" key="9">
    <source>
        <dbReference type="PROSITE-ProRule" id="PRU00283"/>
    </source>
</evidence>
<dbReference type="CTD" id="567045"/>
<keyword evidence="2" id="KW-0963">Cytoplasm</keyword>
<dbReference type="Gene3D" id="3.40.850.10">
    <property type="entry name" value="Kinesin motor domain"/>
    <property type="match status" value="1"/>
</dbReference>
<dbReference type="GO" id="GO:0005524">
    <property type="term" value="F:ATP binding"/>
    <property type="evidence" value="ECO:0007669"/>
    <property type="project" value="UniProtKB-UniRule"/>
</dbReference>
<dbReference type="GeneID" id="115019657"/>
<dbReference type="InterPro" id="IPR036961">
    <property type="entry name" value="Kinesin_motor_dom_sf"/>
</dbReference>
<organism evidence="12 13">
    <name type="scientific">Cottoperca gobio</name>
    <name type="common">Frogmouth</name>
    <name type="synonym">Aphritis gobio</name>
    <dbReference type="NCBI Taxonomy" id="56716"/>
    <lineage>
        <taxon>Eukaryota</taxon>
        <taxon>Metazoa</taxon>
        <taxon>Chordata</taxon>
        <taxon>Craniata</taxon>
        <taxon>Vertebrata</taxon>
        <taxon>Euteleostomi</taxon>
        <taxon>Actinopterygii</taxon>
        <taxon>Neopterygii</taxon>
        <taxon>Teleostei</taxon>
        <taxon>Neoteleostei</taxon>
        <taxon>Acanthomorphata</taxon>
        <taxon>Eupercaria</taxon>
        <taxon>Perciformes</taxon>
        <taxon>Notothenioidei</taxon>
        <taxon>Bovichtidae</taxon>
        <taxon>Cottoperca</taxon>
    </lineage>
</organism>
<evidence type="ECO:0000313" key="13">
    <source>
        <dbReference type="RefSeq" id="XP_029304975.1"/>
    </source>
</evidence>
<protein>
    <submittedName>
        <fullName evidence="13">Uncharacterized protein kif16bb isoform X1</fullName>
    </submittedName>
</protein>
<dbReference type="PANTHER" id="PTHR47117">
    <property type="entry name" value="STAR-RELATED LIPID TRANSFER PROTEIN 9"/>
    <property type="match status" value="1"/>
</dbReference>
<proteinExistence type="inferred from homology"/>
<evidence type="ECO:0000256" key="7">
    <source>
        <dbReference type="ARBA" id="ARBA00023175"/>
    </source>
</evidence>
<dbReference type="SUPFAM" id="SSF49879">
    <property type="entry name" value="SMAD/FHA domain"/>
    <property type="match status" value="1"/>
</dbReference>
<dbReference type="InterPro" id="IPR001752">
    <property type="entry name" value="Kinesin_motor_dom"/>
</dbReference>
<keyword evidence="4 9" id="KW-0547">Nucleotide-binding</keyword>
<dbReference type="OrthoDB" id="3176171at2759"/>